<evidence type="ECO:0000256" key="1">
    <source>
        <dbReference type="SAM" id="MobiDB-lite"/>
    </source>
</evidence>
<protein>
    <submittedName>
        <fullName evidence="2">Uncharacterized protein</fullName>
    </submittedName>
</protein>
<feature type="compositionally biased region" description="Low complexity" evidence="1">
    <location>
        <begin position="139"/>
        <end position="155"/>
    </location>
</feature>
<organism evidence="2">
    <name type="scientific">Oryza brachyantha</name>
    <name type="common">malo sina</name>
    <dbReference type="NCBI Taxonomy" id="4533"/>
    <lineage>
        <taxon>Eukaryota</taxon>
        <taxon>Viridiplantae</taxon>
        <taxon>Streptophyta</taxon>
        <taxon>Embryophyta</taxon>
        <taxon>Tracheophyta</taxon>
        <taxon>Spermatophyta</taxon>
        <taxon>Magnoliopsida</taxon>
        <taxon>Liliopsida</taxon>
        <taxon>Poales</taxon>
        <taxon>Poaceae</taxon>
        <taxon>BOP clade</taxon>
        <taxon>Oryzoideae</taxon>
        <taxon>Oryzeae</taxon>
        <taxon>Oryzinae</taxon>
        <taxon>Oryza</taxon>
    </lineage>
</organism>
<dbReference type="HOGENOM" id="CLU_1580954_0_0_1"/>
<feature type="region of interest" description="Disordered" evidence="1">
    <location>
        <begin position="136"/>
        <end position="156"/>
    </location>
</feature>
<dbReference type="AlphaFoldDB" id="J3MAE3"/>
<accession>J3MAE3</accession>
<dbReference type="EnsemblPlants" id="OB05G35670.1">
    <property type="protein sequence ID" value="OB05G35670.1"/>
    <property type="gene ID" value="OB05G35670"/>
</dbReference>
<reference evidence="2" key="2">
    <citation type="submission" date="2013-04" db="UniProtKB">
        <authorList>
            <consortium name="EnsemblPlants"/>
        </authorList>
    </citation>
    <scope>IDENTIFICATION</scope>
</reference>
<dbReference type="Proteomes" id="UP000006038">
    <property type="component" value="Chromosome 5"/>
</dbReference>
<sequence length="169" mass="18622">MFGVIIRISRVIVAEAGEDRGSGWTSSPGRTRHWRRGRAPPTRCQARWSWPWTPSVTRRCSSGTGRPKVWCSGPWDGVQFTGDTNSLPACSCLCGLSPRSPMAWVLWDDRDGYTRGTPLDCTHACVEQVELQWQARTGSSTASPSLPNSSASSPSQIVPTLAFWKKRGE</sequence>
<name>J3MAE3_ORYBR</name>
<evidence type="ECO:0000313" key="2">
    <source>
        <dbReference type="EnsemblPlants" id="OB05G35670.1"/>
    </source>
</evidence>
<evidence type="ECO:0000313" key="3">
    <source>
        <dbReference type="Proteomes" id="UP000006038"/>
    </source>
</evidence>
<proteinExistence type="predicted"/>
<feature type="region of interest" description="Disordered" evidence="1">
    <location>
        <begin position="19"/>
        <end position="39"/>
    </location>
</feature>
<reference evidence="2" key="1">
    <citation type="journal article" date="2013" name="Nat. Commun.">
        <title>Whole-genome sequencing of Oryza brachyantha reveals mechanisms underlying Oryza genome evolution.</title>
        <authorList>
            <person name="Chen J."/>
            <person name="Huang Q."/>
            <person name="Gao D."/>
            <person name="Wang J."/>
            <person name="Lang Y."/>
            <person name="Liu T."/>
            <person name="Li B."/>
            <person name="Bai Z."/>
            <person name="Luis Goicoechea J."/>
            <person name="Liang C."/>
            <person name="Chen C."/>
            <person name="Zhang W."/>
            <person name="Sun S."/>
            <person name="Liao Y."/>
            <person name="Zhang X."/>
            <person name="Yang L."/>
            <person name="Song C."/>
            <person name="Wang M."/>
            <person name="Shi J."/>
            <person name="Liu G."/>
            <person name="Liu J."/>
            <person name="Zhou H."/>
            <person name="Zhou W."/>
            <person name="Yu Q."/>
            <person name="An N."/>
            <person name="Chen Y."/>
            <person name="Cai Q."/>
            <person name="Wang B."/>
            <person name="Liu B."/>
            <person name="Min J."/>
            <person name="Huang Y."/>
            <person name="Wu H."/>
            <person name="Li Z."/>
            <person name="Zhang Y."/>
            <person name="Yin Y."/>
            <person name="Song W."/>
            <person name="Jiang J."/>
            <person name="Jackson S.A."/>
            <person name="Wing R.A."/>
            <person name="Wang J."/>
            <person name="Chen M."/>
        </authorList>
    </citation>
    <scope>NUCLEOTIDE SEQUENCE [LARGE SCALE GENOMIC DNA]</scope>
    <source>
        <strain evidence="2">cv. IRGC 101232</strain>
    </source>
</reference>
<keyword evidence="3" id="KW-1185">Reference proteome</keyword>
<dbReference type="Gramene" id="OB05G35670.1">
    <property type="protein sequence ID" value="OB05G35670.1"/>
    <property type="gene ID" value="OB05G35670"/>
</dbReference>